<dbReference type="InterPro" id="IPR008928">
    <property type="entry name" value="6-hairpin_glycosidase_sf"/>
</dbReference>
<sequence length="660" mass="72796">MVTTNLDPATFDRTDFFPPHEGENVLPHDLLFHRLYFLALNQNTTAVRDPHNNHEISYHQLFSDVVAARNLIRQQLTAKSTEMIRRGDEICVLVVARGYEFVVAFFAVMCLGAIVVPQSELFKSPSIMDLTAEANSAQGPHISFEELIHAAKTSRAHATVCSARHEDLCRSITGSPGVENDYRVVLVDSCIKTTPTDLRSLVFSSGKAPDPNKPGLIIFTSGSTGRPKGAAMRRYNVIAIALAAGWRNNIGPGFTSLQSLPTHHATGLMVNTVPTLVGGGCVEFTSAKLDIPGLWDRIRRGNITSFSAVPTVFIRLLQHWDNVLMKLDVEEREEYRRALCSIDQLHCGSAALPVHASRKWATLCDGRHILERYGGTEFGNPFSNLKGMTFVPGSVGIKNPGTESYLEGGDQGEVHVRSPFMFSKYINDIEGTRKALTDDGFFKTGDIAERVGDLYFLKGRSSVDIIKSGGYKISAIDIEREILEHPKVQEVIVVGVDDAELGQRIATAVVLKEGQQSLSLVDLRDFLKDRLSYYKLPTVLRVVPELKKTNTFKFDGNFGIAAGIAEMLIQSHEDGYVDLLPCLPRDWEDVGRVTGVCARGGIVVDMEWKKGQLVSARFTGRRKIQLVACIDWKRLENGSGQTPLQLGKGKSKILTGSWPS</sequence>
<dbReference type="Pfam" id="PF13193">
    <property type="entry name" value="AMP-binding_C"/>
    <property type="match status" value="1"/>
</dbReference>
<dbReference type="InterPro" id="IPR013780">
    <property type="entry name" value="Glyco_hydro_b"/>
</dbReference>
<dbReference type="InterPro" id="IPR045851">
    <property type="entry name" value="AMP-bd_C_sf"/>
</dbReference>
<dbReference type="InterPro" id="IPR000873">
    <property type="entry name" value="AMP-dep_synth/lig_dom"/>
</dbReference>
<protein>
    <recommendedName>
        <fullName evidence="8">AMP-dependent synthetase/ligase domain-containing protein</fullName>
    </recommendedName>
</protein>
<evidence type="ECO:0000256" key="1">
    <source>
        <dbReference type="ARBA" id="ARBA00006432"/>
    </source>
</evidence>
<feature type="domain" description="AMP-binding enzyme C-terminal" evidence="4">
    <location>
        <begin position="478"/>
        <end position="553"/>
    </location>
</feature>
<feature type="transmembrane region" description="Helical" evidence="2">
    <location>
        <begin position="90"/>
        <end position="116"/>
    </location>
</feature>
<dbReference type="GO" id="GO:0006631">
    <property type="term" value="P:fatty acid metabolic process"/>
    <property type="evidence" value="ECO:0007669"/>
    <property type="project" value="TreeGrafter"/>
</dbReference>
<gene>
    <name evidence="6" type="ORF">AYO20_02788</name>
</gene>
<dbReference type="SUPFAM" id="SSF56801">
    <property type="entry name" value="Acetyl-CoA synthetase-like"/>
    <property type="match status" value="1"/>
</dbReference>
<name>A0A178DA26_9EURO</name>
<keyword evidence="2" id="KW-1133">Transmembrane helix</keyword>
<dbReference type="AlphaFoldDB" id="A0A178DA26"/>
<comment type="similarity">
    <text evidence="1">Belongs to the ATP-dependent AMP-binding enzyme family.</text>
</comment>
<dbReference type="SUPFAM" id="SSF48208">
    <property type="entry name" value="Six-hairpin glycosidases"/>
    <property type="match status" value="1"/>
</dbReference>
<evidence type="ECO:0000259" key="3">
    <source>
        <dbReference type="Pfam" id="PF00501"/>
    </source>
</evidence>
<evidence type="ECO:0000259" key="5">
    <source>
        <dbReference type="Pfam" id="PF21307"/>
    </source>
</evidence>
<dbReference type="GeneID" id="34586211"/>
<dbReference type="PANTHER" id="PTHR43201">
    <property type="entry name" value="ACYL-COA SYNTHETASE"/>
    <property type="match status" value="1"/>
</dbReference>
<dbReference type="RefSeq" id="XP_022502967.1">
    <property type="nucleotide sequence ID" value="XM_022641092.1"/>
</dbReference>
<proteinExistence type="inferred from homology"/>
<dbReference type="GO" id="GO:0031956">
    <property type="term" value="F:medium-chain fatty acid-CoA ligase activity"/>
    <property type="evidence" value="ECO:0007669"/>
    <property type="project" value="TreeGrafter"/>
</dbReference>
<comment type="caution">
    <text evidence="6">The sequence shown here is derived from an EMBL/GenBank/DDBJ whole genome shotgun (WGS) entry which is preliminary data.</text>
</comment>
<dbReference type="Gene3D" id="3.40.50.12780">
    <property type="entry name" value="N-terminal domain of ligase-like"/>
    <property type="match status" value="1"/>
</dbReference>
<evidence type="ECO:0000259" key="4">
    <source>
        <dbReference type="Pfam" id="PF13193"/>
    </source>
</evidence>
<dbReference type="Gene3D" id="3.30.300.30">
    <property type="match status" value="1"/>
</dbReference>
<dbReference type="InterPro" id="IPR025110">
    <property type="entry name" value="AMP-bd_C"/>
</dbReference>
<dbReference type="GO" id="GO:0005975">
    <property type="term" value="P:carbohydrate metabolic process"/>
    <property type="evidence" value="ECO:0007669"/>
    <property type="project" value="InterPro"/>
</dbReference>
<dbReference type="InterPro" id="IPR020845">
    <property type="entry name" value="AMP-binding_CS"/>
</dbReference>
<dbReference type="Pfam" id="PF21307">
    <property type="entry name" value="Glyco_hydro_95_C"/>
    <property type="match status" value="1"/>
</dbReference>
<dbReference type="Gene3D" id="2.60.40.1180">
    <property type="entry name" value="Golgi alpha-mannosidase II"/>
    <property type="match status" value="1"/>
</dbReference>
<evidence type="ECO:0000313" key="7">
    <source>
        <dbReference type="Proteomes" id="UP000185904"/>
    </source>
</evidence>
<dbReference type="Proteomes" id="UP000185904">
    <property type="component" value="Unassembled WGS sequence"/>
</dbReference>
<feature type="domain" description="AMP-dependent synthetase/ligase" evidence="3">
    <location>
        <begin position="42"/>
        <end position="425"/>
    </location>
</feature>
<dbReference type="EMBL" id="LVCJ01000012">
    <property type="protein sequence ID" value="OAL37955.1"/>
    <property type="molecule type" value="Genomic_DNA"/>
</dbReference>
<evidence type="ECO:0008006" key="8">
    <source>
        <dbReference type="Google" id="ProtNLM"/>
    </source>
</evidence>
<organism evidence="6 7">
    <name type="scientific">Fonsecaea nubica</name>
    <dbReference type="NCBI Taxonomy" id="856822"/>
    <lineage>
        <taxon>Eukaryota</taxon>
        <taxon>Fungi</taxon>
        <taxon>Dikarya</taxon>
        <taxon>Ascomycota</taxon>
        <taxon>Pezizomycotina</taxon>
        <taxon>Eurotiomycetes</taxon>
        <taxon>Chaetothyriomycetidae</taxon>
        <taxon>Chaetothyriales</taxon>
        <taxon>Herpotrichiellaceae</taxon>
        <taxon>Fonsecaea</taxon>
    </lineage>
</organism>
<reference evidence="6 7" key="1">
    <citation type="submission" date="2016-03" db="EMBL/GenBank/DDBJ databases">
        <title>The draft genome sequence of Fonsecaea nubica causative agent of cutaneous subcutaneous infection in human host.</title>
        <authorList>
            <person name="Costa F."/>
            <person name="Sybren D.H."/>
            <person name="Raittz R.T."/>
            <person name="Weiss V.A."/>
            <person name="Leao A.C."/>
            <person name="Gomes R."/>
            <person name="De Souza E.M."/>
            <person name="Pedrosa F.O."/>
            <person name="Steffens M.B."/>
            <person name="Bombassaro A."/>
            <person name="Tadra-Sfeir M.Z."/>
            <person name="Moreno L.F."/>
            <person name="Najafzadeh M.J."/>
            <person name="Felipe M.S."/>
            <person name="Teixeira M."/>
            <person name="Sun J."/>
            <person name="Xi L."/>
            <person name="Castro M.A."/>
            <person name="Vicente V.A."/>
        </authorList>
    </citation>
    <scope>NUCLEOTIDE SEQUENCE [LARGE SCALE GENOMIC DNA]</scope>
    <source>
        <strain evidence="6 7">CBS 269.64</strain>
    </source>
</reference>
<feature type="domain" description="Alpha fucosidase A-like C-terminal" evidence="5">
    <location>
        <begin position="570"/>
        <end position="623"/>
    </location>
</feature>
<dbReference type="InterPro" id="IPR049053">
    <property type="entry name" value="AFCA-like_C"/>
</dbReference>
<accession>A0A178DA26</accession>
<keyword evidence="2" id="KW-0812">Transmembrane</keyword>
<keyword evidence="7" id="KW-1185">Reference proteome</keyword>
<dbReference type="InterPro" id="IPR042099">
    <property type="entry name" value="ANL_N_sf"/>
</dbReference>
<dbReference type="PROSITE" id="PS00455">
    <property type="entry name" value="AMP_BINDING"/>
    <property type="match status" value="1"/>
</dbReference>
<dbReference type="OrthoDB" id="6614653at2759"/>
<dbReference type="PANTHER" id="PTHR43201:SF8">
    <property type="entry name" value="ACYL-COA SYNTHETASE FAMILY MEMBER 3"/>
    <property type="match status" value="1"/>
</dbReference>
<evidence type="ECO:0000313" key="6">
    <source>
        <dbReference type="EMBL" id="OAL37955.1"/>
    </source>
</evidence>
<evidence type="ECO:0000256" key="2">
    <source>
        <dbReference type="SAM" id="Phobius"/>
    </source>
</evidence>
<dbReference type="Pfam" id="PF00501">
    <property type="entry name" value="AMP-binding"/>
    <property type="match status" value="1"/>
</dbReference>
<keyword evidence="2" id="KW-0472">Membrane</keyword>